<protein>
    <recommendedName>
        <fullName evidence="3">Thioester reductase (TE) domain-containing protein</fullName>
    </recommendedName>
</protein>
<proteinExistence type="predicted"/>
<dbReference type="CDD" id="cd05235">
    <property type="entry name" value="SDR_e1"/>
    <property type="match status" value="1"/>
</dbReference>
<keyword evidence="2" id="KW-0597">Phosphoprotein</keyword>
<dbReference type="Gene3D" id="3.40.50.720">
    <property type="entry name" value="NAD(P)-binding Rossmann-like Domain"/>
    <property type="match status" value="1"/>
</dbReference>
<dbReference type="Proteomes" id="UP000295497">
    <property type="component" value="Chromosome"/>
</dbReference>
<dbReference type="SUPFAM" id="SSF51735">
    <property type="entry name" value="NAD(P)-binding Rossmann-fold domains"/>
    <property type="match status" value="1"/>
</dbReference>
<sequence>MMREVSTASAVDWQAETVLDSTIGFQRPPSAQATEPQRIFLTGATGFLGAYLLDELLRTSEADIYCLVREDERARAAQRLRTHLERLGLWDGSREGRIIPVAGDLAMPLLGLSRSRFDALAEQLDVIYHNGGHVNFFLPYAALKAANVLGTQEILRLAACGQTKPVHYTSSMAVFFGRTHIDAGRVSELDTPVLEPGLRSGYVRSKWVAEQLVLAARERGLPAAIYRTIRITGHSRTGVTSNWTDLLNRLLKGCILLGSYPSLTIDVPMLPVDYVSRAMICLSRQARSLGRAFHLFHPRPIPWRELVCMVRASGYPLVERDYDQWLLELKRAAAADHPERESLAQLWLLLMSPNSLLVKKPQYDAPNSREGLEGTGIVCPPIDEALVAAYVSFLRTAGYLPPPST</sequence>
<evidence type="ECO:0000313" key="4">
    <source>
        <dbReference type="EMBL" id="AUX33954.1"/>
    </source>
</evidence>
<dbReference type="EMBL" id="CP012672">
    <property type="protein sequence ID" value="AUX33954.1"/>
    <property type="molecule type" value="Genomic_DNA"/>
</dbReference>
<dbReference type="PANTHER" id="PTHR44845">
    <property type="entry name" value="CARRIER DOMAIN-CONTAINING PROTEIN"/>
    <property type="match status" value="1"/>
</dbReference>
<reference evidence="4 5" key="1">
    <citation type="submission" date="2015-09" db="EMBL/GenBank/DDBJ databases">
        <title>Sorangium comparison.</title>
        <authorList>
            <person name="Zaburannyi N."/>
            <person name="Bunk B."/>
            <person name="Overmann J."/>
            <person name="Mueller R."/>
        </authorList>
    </citation>
    <scope>NUCLEOTIDE SEQUENCE [LARGE SCALE GENOMIC DNA]</scope>
    <source>
        <strain evidence="4 5">So ce836</strain>
    </source>
</reference>
<dbReference type="Pfam" id="PF07993">
    <property type="entry name" value="NAD_binding_4"/>
    <property type="match status" value="1"/>
</dbReference>
<dbReference type="PANTHER" id="PTHR44845:SF6">
    <property type="entry name" value="BETA-ALANINE-ACTIVATING ENZYME"/>
    <property type="match status" value="1"/>
</dbReference>
<evidence type="ECO:0000313" key="5">
    <source>
        <dbReference type="Proteomes" id="UP000295497"/>
    </source>
</evidence>
<organism evidence="4 5">
    <name type="scientific">Sorangium cellulosum</name>
    <name type="common">Polyangium cellulosum</name>
    <dbReference type="NCBI Taxonomy" id="56"/>
    <lineage>
        <taxon>Bacteria</taxon>
        <taxon>Pseudomonadati</taxon>
        <taxon>Myxococcota</taxon>
        <taxon>Polyangia</taxon>
        <taxon>Polyangiales</taxon>
        <taxon>Polyangiaceae</taxon>
        <taxon>Sorangium</taxon>
    </lineage>
</organism>
<evidence type="ECO:0000256" key="2">
    <source>
        <dbReference type="ARBA" id="ARBA00022553"/>
    </source>
</evidence>
<dbReference type="InterPro" id="IPR010080">
    <property type="entry name" value="Thioester_reductase-like_dom"/>
</dbReference>
<dbReference type="InterPro" id="IPR013120">
    <property type="entry name" value="FAR_NAD-bd"/>
</dbReference>
<accession>A0A4P2QUA4</accession>
<evidence type="ECO:0000256" key="1">
    <source>
        <dbReference type="ARBA" id="ARBA00022450"/>
    </source>
</evidence>
<evidence type="ECO:0000259" key="3">
    <source>
        <dbReference type="Pfam" id="PF07993"/>
    </source>
</evidence>
<keyword evidence="1" id="KW-0596">Phosphopantetheine</keyword>
<dbReference type="NCBIfam" id="TIGR01746">
    <property type="entry name" value="Thioester-redct"/>
    <property type="match status" value="1"/>
</dbReference>
<gene>
    <name evidence="4" type="ORF">SOCE836_061220</name>
</gene>
<dbReference type="RefSeq" id="WP_207217511.1">
    <property type="nucleotide sequence ID" value="NZ_CP012672.1"/>
</dbReference>
<dbReference type="InterPro" id="IPR036291">
    <property type="entry name" value="NAD(P)-bd_dom_sf"/>
</dbReference>
<name>A0A4P2QUA4_SORCE</name>
<dbReference type="AlphaFoldDB" id="A0A4P2QUA4"/>
<feature type="domain" description="Thioester reductase (TE)" evidence="3">
    <location>
        <begin position="41"/>
        <end position="279"/>
    </location>
</feature>